<keyword evidence="4 6" id="KW-1133">Transmembrane helix</keyword>
<dbReference type="PANTHER" id="PTHR46795:SF2">
    <property type="entry name" value="ABC TRANSPORTER, PERMEASE PROTEIN"/>
    <property type="match status" value="1"/>
</dbReference>
<evidence type="ECO:0000256" key="6">
    <source>
        <dbReference type="PIRNR" id="PIRNR018968"/>
    </source>
</evidence>
<dbReference type="PANTHER" id="PTHR46795">
    <property type="entry name" value="ABC TRANSPORTER PERMEASE-RELATED-RELATED"/>
    <property type="match status" value="1"/>
</dbReference>
<reference evidence="8 9" key="1">
    <citation type="journal article" date="2011" name="Front. Microbiol.">
        <title>Genomic signatures of strain selection and enhancement in Bacillus atrophaeus var. globigii, a historical biowarfare simulant.</title>
        <authorList>
            <person name="Gibbons H.S."/>
            <person name="Broomall S.M."/>
            <person name="McNew L.A."/>
            <person name="Daligault H."/>
            <person name="Chapman C."/>
            <person name="Bruce D."/>
            <person name="Karavis M."/>
            <person name="Krepps M."/>
            <person name="McGregor P.A."/>
            <person name="Hong C."/>
            <person name="Park K.H."/>
            <person name="Akmal A."/>
            <person name="Feldman A."/>
            <person name="Lin J.S."/>
            <person name="Chang W.E."/>
            <person name="Higgs B.W."/>
            <person name="Demirev P."/>
            <person name="Lindquist J."/>
            <person name="Liem A."/>
            <person name="Fochler E."/>
            <person name="Read T.D."/>
            <person name="Tapia R."/>
            <person name="Johnson S."/>
            <person name="Bishop-Lilly K.A."/>
            <person name="Detter C."/>
            <person name="Han C."/>
            <person name="Sozhamannan S."/>
            <person name="Rosenzweig C.N."/>
            <person name="Skowronski E.W."/>
        </authorList>
    </citation>
    <scope>NUCLEOTIDE SEQUENCE [LARGE SCALE GENOMIC DNA]</scope>
    <source>
        <strain evidence="8 9">1942</strain>
    </source>
</reference>
<keyword evidence="3 6" id="KW-0812">Transmembrane</keyword>
<dbReference type="EMBL" id="CP002207">
    <property type="protein sequence ID" value="ADP34480.1"/>
    <property type="molecule type" value="Genomic_DNA"/>
</dbReference>
<sequence>MTFLQFAYKNVTRNKRAYLAFFLSSAFSVLIFFTFAMFLFHPALKEGYLNNIAKKGLTAAEWMIFVFSILFVLYSINAFLKSRNKEFGILLIQGITPGQLRVLVTAENMIIGALSVIAGIIGGLIFSKTFFTIGAYILEMEALPLYMPWKALGITVGGFLFLFFLLSQFTIFFIRSKTIIKLIKGTEKIKPEPKPSIILSIFGIACLAAGYGMVVKGNVHGLEPVIILLLTIIGTYFFFSQSSIWILRALKKWKTFYLRGKNVIWISDLVYRLKDNARLFFMVSIISAVAFTATGVLVKYKSTVGSMDSAFEMEYLSYGGNKKEQTHLQEIEHNLEKGHFQYAREDIKSSYIRYKQGGSVPPVIMMDETQLAKHFNISLDKLKDGEGIYFPNTFEGNSKNEVPHQLNLLNQKQKLSNQKLTVKEVKDPLISINSIIAVNEKTYNDLEKLGESTKLFGYKFDGWKDSLGISQSMKNRFYGDYSDVNFDFATKADTYYVRVQLPSLSLFIGLFIAIVFFTAAGSFLYFRLFTDLEEDQQRYRSLAKIGLSDKEMSQSVTIQLAILFFFPFAVAVLHTLFAMKTLEVEGFSDVMKPLFMTIGGFLAFQILFFLMVRTSYLKKIKGFLTIK</sequence>
<protein>
    <submittedName>
        <fullName evidence="8">ABC transporter (Permease) efflux of cationic peptides</fullName>
    </submittedName>
</protein>
<dbReference type="Proteomes" id="UP000006867">
    <property type="component" value="Chromosome"/>
</dbReference>
<feature type="transmembrane region" description="Helical" evidence="6">
    <location>
        <begin position="594"/>
        <end position="612"/>
    </location>
</feature>
<gene>
    <name evidence="8" type="ordered locus">BATR1942_17815</name>
</gene>
<feature type="transmembrane region" description="Helical" evidence="6">
    <location>
        <begin position="109"/>
        <end position="131"/>
    </location>
</feature>
<keyword evidence="5 6" id="KW-0472">Membrane</keyword>
<evidence type="ECO:0000256" key="3">
    <source>
        <dbReference type="ARBA" id="ARBA00022692"/>
    </source>
</evidence>
<feature type="transmembrane region" description="Helical" evidence="6">
    <location>
        <begin position="195"/>
        <end position="214"/>
    </location>
</feature>
<organism evidence="8 9">
    <name type="scientific">Bacillus atrophaeus (strain 1942)</name>
    <dbReference type="NCBI Taxonomy" id="720555"/>
    <lineage>
        <taxon>Bacteria</taxon>
        <taxon>Bacillati</taxon>
        <taxon>Bacillota</taxon>
        <taxon>Bacilli</taxon>
        <taxon>Bacillales</taxon>
        <taxon>Bacillaceae</taxon>
        <taxon>Bacillus</taxon>
    </lineage>
</organism>
<evidence type="ECO:0000256" key="1">
    <source>
        <dbReference type="ARBA" id="ARBA00004651"/>
    </source>
</evidence>
<feature type="transmembrane region" description="Helical" evidence="6">
    <location>
        <begin position="560"/>
        <end position="582"/>
    </location>
</feature>
<dbReference type="InterPro" id="IPR027022">
    <property type="entry name" value="ABC_permease_BceB-typ"/>
</dbReference>
<feature type="transmembrane region" description="Helical" evidence="6">
    <location>
        <begin position="60"/>
        <end position="80"/>
    </location>
</feature>
<keyword evidence="6" id="KW-0813">Transport</keyword>
<evidence type="ECO:0000256" key="2">
    <source>
        <dbReference type="ARBA" id="ARBA00022475"/>
    </source>
</evidence>
<dbReference type="Pfam" id="PF02687">
    <property type="entry name" value="FtsX"/>
    <property type="match status" value="1"/>
</dbReference>
<feature type="transmembrane region" description="Helical" evidence="6">
    <location>
        <begin position="279"/>
        <end position="298"/>
    </location>
</feature>
<evidence type="ECO:0000256" key="4">
    <source>
        <dbReference type="ARBA" id="ARBA00022989"/>
    </source>
</evidence>
<dbReference type="PIRSF" id="PIRSF018968">
    <property type="entry name" value="ABC_permease_BceB"/>
    <property type="match status" value="1"/>
</dbReference>
<comment type="similarity">
    <text evidence="6">Belongs to the ABC-4 integral membrane protein family.</text>
</comment>
<name>A0ABN3ZFY6_BACA1</name>
<keyword evidence="9" id="KW-1185">Reference proteome</keyword>
<dbReference type="InterPro" id="IPR052536">
    <property type="entry name" value="ABC-4_Integral_Memb_Prot"/>
</dbReference>
<evidence type="ECO:0000256" key="5">
    <source>
        <dbReference type="ARBA" id="ARBA00023136"/>
    </source>
</evidence>
<evidence type="ECO:0000313" key="8">
    <source>
        <dbReference type="EMBL" id="ADP34480.1"/>
    </source>
</evidence>
<dbReference type="InterPro" id="IPR003838">
    <property type="entry name" value="ABC3_permease_C"/>
</dbReference>
<comment type="subcellular location">
    <subcellularLocation>
        <location evidence="1 6">Cell membrane</location>
        <topology evidence="1 6">Multi-pass membrane protein</topology>
    </subcellularLocation>
</comment>
<feature type="transmembrane region" description="Helical" evidence="6">
    <location>
        <begin position="504"/>
        <end position="526"/>
    </location>
</feature>
<feature type="transmembrane region" description="Helical" evidence="6">
    <location>
        <begin position="18"/>
        <end position="40"/>
    </location>
</feature>
<keyword evidence="2 6" id="KW-1003">Cell membrane</keyword>
<feature type="domain" description="ABC3 transporter permease C-terminal" evidence="7">
    <location>
        <begin position="63"/>
        <end position="178"/>
    </location>
</feature>
<accession>A0ABN3ZFY6</accession>
<dbReference type="RefSeq" id="WP_003326223.1">
    <property type="nucleotide sequence ID" value="NC_014639.1"/>
</dbReference>
<feature type="transmembrane region" description="Helical" evidence="6">
    <location>
        <begin position="226"/>
        <end position="247"/>
    </location>
</feature>
<proteinExistence type="inferred from homology"/>
<feature type="transmembrane region" description="Helical" evidence="6">
    <location>
        <begin position="151"/>
        <end position="174"/>
    </location>
</feature>
<evidence type="ECO:0000313" key="9">
    <source>
        <dbReference type="Proteomes" id="UP000006867"/>
    </source>
</evidence>
<evidence type="ECO:0000259" key="7">
    <source>
        <dbReference type="Pfam" id="PF02687"/>
    </source>
</evidence>